<evidence type="ECO:0000313" key="4">
    <source>
        <dbReference type="Proteomes" id="UP000649617"/>
    </source>
</evidence>
<dbReference type="InterPro" id="IPR036653">
    <property type="entry name" value="CinA-like_C"/>
</dbReference>
<dbReference type="SUPFAM" id="SSF53474">
    <property type="entry name" value="alpha/beta-Hydrolases"/>
    <property type="match status" value="1"/>
</dbReference>
<comment type="caution">
    <text evidence="3">The sequence shown here is derived from an EMBL/GenBank/DDBJ whole genome shotgun (WGS) entry which is preliminary data.</text>
</comment>
<reference evidence="3" key="1">
    <citation type="submission" date="2021-02" db="EMBL/GenBank/DDBJ databases">
        <authorList>
            <person name="Dougan E. K."/>
            <person name="Rhodes N."/>
            <person name="Thang M."/>
            <person name="Chan C."/>
        </authorList>
    </citation>
    <scope>NUCLEOTIDE SEQUENCE</scope>
</reference>
<dbReference type="InterPro" id="IPR011059">
    <property type="entry name" value="Metal-dep_hydrolase_composite"/>
</dbReference>
<dbReference type="PANTHER" id="PTHR22642:SF2">
    <property type="entry name" value="PROTEIN LONG AFTER FAR-RED 3"/>
    <property type="match status" value="1"/>
</dbReference>
<dbReference type="EMBL" id="CAJNIZ010000001">
    <property type="protein sequence ID" value="CAE7149518.1"/>
    <property type="molecule type" value="Genomic_DNA"/>
</dbReference>
<evidence type="ECO:0000313" key="3">
    <source>
        <dbReference type="EMBL" id="CAE7149518.1"/>
    </source>
</evidence>
<dbReference type="Gene3D" id="3.90.950.20">
    <property type="entry name" value="CinA-like"/>
    <property type="match status" value="1"/>
</dbReference>
<keyword evidence="4" id="KW-1185">Reference proteome</keyword>
<dbReference type="OrthoDB" id="5591297at2759"/>
<dbReference type="Proteomes" id="UP000649617">
    <property type="component" value="Unassembled WGS sequence"/>
</dbReference>
<dbReference type="InterPro" id="IPR000073">
    <property type="entry name" value="AB_hydrolase_1"/>
</dbReference>
<dbReference type="InterPro" id="IPR029058">
    <property type="entry name" value="AB_hydrolase_fold"/>
</dbReference>
<sequence>MAIAIKGERIIGLTTPADAERWVGPDTERVELEDQAILPGFIDAHGHVSFSALATNLANVASPPVGPVTNIQDLQETLNAFISRQGIPEGEWVVGMGYDDSLIAEQRHPDRDDLDQVSTRHPILLIHVSGHLVAGNSRALARGGISAETSDPAGGVIRRRPDSREPDGVLEETATYALRKYMTAPNTDPIGSLTRALQDYASYGITTAQDGAAGPDVMTLLEQANAADKLPLDVIAYPVGQADAISMVDRYNWGEYDKRLKVAGVKLILDGSPQGKTAYLSKPYHVTPPGTAEDYAGYPTITPARTTELVGTYLQNEIPIIAHANGDAAAQMLIEAVAQARPVHDHRTVMIHAQTVREDQITQMKMLDMIPSYFSAHTFFWGDWHRDSVLGETRGANISPTASTVQRGMVFTVHNDAPIVPPDMLRLLWATTNRVTRSGAVLGPDQRVSIYDGLRAMTIFAAYQQFEEQDKGSIEVGKLADLVVLSADPLKTEAADLMSLEVKATYARGPTSHSYFSQRLRLHYVDWGNPDAPPMILIHGGRDHCRNWDWVAEQFRNDYHIIAPDLRGHGDSEWMRGGSYNQVDYVYDIAQLLDQKGMAPVTVIGHSLGGSISLLYTALFPQNVKKLVSIEGMGPPPAMVEERINQPMDKRLHDWMGDLRKLSGRLVRRYDTLEEAFQRMQAENPHLSEAQARHLTIHGSNQNEDGTFSWKFDNYVRTFSPIGVPIEETWRMYGNITCPTLLVRGLESWASDPIADGRAKHFTCPLEVEAFGKAGHWTDMSERATALHNSPWLGTFYVTGGGASFLAETLNTAGASATVLEVVVPYASQAMTELLGRAPEQAVSATTARQLAITAFERSESLTRLDAPAAGKKKLFGFGCTASLATNRVKRGAHRAHWAIQTAVDTYTFSADYNGDRDSEEALLREQIWQTIAHCLLDHNIEFDDNLVELHARANPPLRPLLDESPYKHAVGDSDGSLLLPGSFNPVHDGHKQMLSIAEGLTGLQGAFELAVKNADKPSLDYLTMEERIEGIGDTPLWLTNTPNFEGKANLFKGTTFVVGVDTLARIGHSLCGVRPPDW</sequence>
<proteinExistence type="predicted"/>
<dbReference type="CDD" id="cd01300">
    <property type="entry name" value="YtcJ_like"/>
    <property type="match status" value="1"/>
</dbReference>
<dbReference type="SUPFAM" id="SSF51556">
    <property type="entry name" value="Metallo-dependent hydrolases"/>
    <property type="match status" value="1"/>
</dbReference>
<dbReference type="Gene3D" id="2.30.40.10">
    <property type="entry name" value="Urease, subunit C, domain 1"/>
    <property type="match status" value="1"/>
</dbReference>
<dbReference type="SUPFAM" id="SSF51338">
    <property type="entry name" value="Composite domain of metallo-dependent hydrolases"/>
    <property type="match status" value="1"/>
</dbReference>
<accession>A0A812IP46</accession>
<feature type="domain" description="Amidohydrolase 3" evidence="2">
    <location>
        <begin position="30"/>
        <end position="509"/>
    </location>
</feature>
<dbReference type="GO" id="GO:0016810">
    <property type="term" value="F:hydrolase activity, acting on carbon-nitrogen (but not peptide) bonds"/>
    <property type="evidence" value="ECO:0007669"/>
    <property type="project" value="InterPro"/>
</dbReference>
<organism evidence="3 4">
    <name type="scientific">Symbiodinium pilosum</name>
    <name type="common">Dinoflagellate</name>
    <dbReference type="NCBI Taxonomy" id="2952"/>
    <lineage>
        <taxon>Eukaryota</taxon>
        <taxon>Sar</taxon>
        <taxon>Alveolata</taxon>
        <taxon>Dinophyceae</taxon>
        <taxon>Suessiales</taxon>
        <taxon>Symbiodiniaceae</taxon>
        <taxon>Symbiodinium</taxon>
    </lineage>
</organism>
<dbReference type="PANTHER" id="PTHR22642">
    <property type="entry name" value="IMIDAZOLONEPROPIONASE"/>
    <property type="match status" value="1"/>
</dbReference>
<dbReference type="Gene3D" id="3.40.50.1820">
    <property type="entry name" value="alpha/beta hydrolase"/>
    <property type="match status" value="1"/>
</dbReference>
<protein>
    <submittedName>
        <fullName evidence="3">NfdA protein</fullName>
    </submittedName>
</protein>
<dbReference type="Gene3D" id="3.20.20.140">
    <property type="entry name" value="Metal-dependent hydrolases"/>
    <property type="match status" value="1"/>
</dbReference>
<dbReference type="Gene3D" id="3.10.310.70">
    <property type="match status" value="1"/>
</dbReference>
<dbReference type="SUPFAM" id="SSF52374">
    <property type="entry name" value="Nucleotidylyl transferase"/>
    <property type="match status" value="1"/>
</dbReference>
<dbReference type="InterPro" id="IPR032466">
    <property type="entry name" value="Metal_Hydrolase"/>
</dbReference>
<gene>
    <name evidence="3" type="primary">nfdA</name>
    <name evidence="3" type="ORF">SPIL2461_LOCUS139</name>
</gene>
<feature type="domain" description="AB hydrolase-1" evidence="1">
    <location>
        <begin position="533"/>
        <end position="778"/>
    </location>
</feature>
<evidence type="ECO:0000259" key="1">
    <source>
        <dbReference type="Pfam" id="PF00561"/>
    </source>
</evidence>
<dbReference type="InterPro" id="IPR013108">
    <property type="entry name" value="Amidohydro_3"/>
</dbReference>
<name>A0A812IP46_SYMPI</name>
<dbReference type="Pfam" id="PF00561">
    <property type="entry name" value="Abhydrolase_1"/>
    <property type="match status" value="1"/>
</dbReference>
<dbReference type="AlphaFoldDB" id="A0A812IP46"/>
<dbReference type="InterPro" id="IPR033932">
    <property type="entry name" value="YtcJ-like"/>
</dbReference>
<evidence type="ECO:0000259" key="2">
    <source>
        <dbReference type="Pfam" id="PF07969"/>
    </source>
</evidence>
<dbReference type="PRINTS" id="PR00111">
    <property type="entry name" value="ABHYDROLASE"/>
</dbReference>
<dbReference type="Pfam" id="PF07969">
    <property type="entry name" value="Amidohydro_3"/>
    <property type="match status" value="1"/>
</dbReference>